<keyword evidence="14" id="KW-0597">Phosphoprotein</keyword>
<dbReference type="Pfam" id="PF01583">
    <property type="entry name" value="APS_kinase"/>
    <property type="match status" value="1"/>
</dbReference>
<feature type="domain" description="Tr-type G" evidence="15">
    <location>
        <begin position="3"/>
        <end position="214"/>
    </location>
</feature>
<dbReference type="InterPro" id="IPR059117">
    <property type="entry name" value="APS_kinase_dom"/>
</dbReference>
<dbReference type="Pfam" id="PF22594">
    <property type="entry name" value="GTP-eEF1A_C"/>
    <property type="match status" value="1"/>
</dbReference>
<evidence type="ECO:0000256" key="5">
    <source>
        <dbReference type="ARBA" id="ARBA00011760"/>
    </source>
</evidence>
<comment type="catalytic activity">
    <reaction evidence="1 14">
        <text>adenosine 5'-phosphosulfate + ATP = 3'-phosphoadenylyl sulfate + ADP + H(+)</text>
        <dbReference type="Rhea" id="RHEA:24152"/>
        <dbReference type="ChEBI" id="CHEBI:15378"/>
        <dbReference type="ChEBI" id="CHEBI:30616"/>
        <dbReference type="ChEBI" id="CHEBI:58243"/>
        <dbReference type="ChEBI" id="CHEBI:58339"/>
        <dbReference type="ChEBI" id="CHEBI:456216"/>
        <dbReference type="EC" id="2.7.1.25"/>
    </reaction>
</comment>
<keyword evidence="14 16" id="KW-0418">Kinase</keyword>
<dbReference type="GO" id="GO:0005524">
    <property type="term" value="F:ATP binding"/>
    <property type="evidence" value="ECO:0007669"/>
    <property type="project" value="UniProtKB-UniRule"/>
</dbReference>
<evidence type="ECO:0000256" key="9">
    <source>
        <dbReference type="ARBA" id="ARBA00022840"/>
    </source>
</evidence>
<comment type="function">
    <text evidence="12">Proposed to provide activated sulfate for transfer to Nod factor. ATP sulfurylase may be the GTPase, regulating ATP sulfurylase activity.</text>
</comment>
<dbReference type="HAMAP" id="MF_00065">
    <property type="entry name" value="Adenylyl_sulf_kinase"/>
    <property type="match status" value="1"/>
</dbReference>
<evidence type="ECO:0000313" key="17">
    <source>
        <dbReference type="Proteomes" id="UP000282957"/>
    </source>
</evidence>
<dbReference type="EC" id="2.7.1.25" evidence="14"/>
<dbReference type="GO" id="GO:0005525">
    <property type="term" value="F:GTP binding"/>
    <property type="evidence" value="ECO:0007669"/>
    <property type="project" value="UniProtKB-KW"/>
</dbReference>
<dbReference type="GO" id="GO:0003924">
    <property type="term" value="F:GTPase activity"/>
    <property type="evidence" value="ECO:0007669"/>
    <property type="project" value="InterPro"/>
</dbReference>
<evidence type="ECO:0000256" key="1">
    <source>
        <dbReference type="ARBA" id="ARBA00001823"/>
    </source>
</evidence>
<evidence type="ECO:0000256" key="11">
    <source>
        <dbReference type="ARBA" id="ARBA00023268"/>
    </source>
</evidence>
<comment type="function">
    <text evidence="2">APS kinase catalyzes the synthesis of activated sulfate.</text>
</comment>
<dbReference type="NCBIfam" id="TIGR02034">
    <property type="entry name" value="CysN"/>
    <property type="match status" value="1"/>
</dbReference>
<dbReference type="PANTHER" id="PTHR23115">
    <property type="entry name" value="TRANSLATION FACTOR"/>
    <property type="match status" value="1"/>
</dbReference>
<organism evidence="16 17">
    <name type="scientific">Rhodovarius crocodyli</name>
    <dbReference type="NCBI Taxonomy" id="1979269"/>
    <lineage>
        <taxon>Bacteria</taxon>
        <taxon>Pseudomonadati</taxon>
        <taxon>Pseudomonadota</taxon>
        <taxon>Alphaproteobacteria</taxon>
        <taxon>Acetobacterales</taxon>
        <taxon>Roseomonadaceae</taxon>
        <taxon>Rhodovarius</taxon>
    </lineage>
</organism>
<dbReference type="Pfam" id="PF00009">
    <property type="entry name" value="GTP_EFTU"/>
    <property type="match status" value="1"/>
</dbReference>
<dbReference type="CDD" id="cd02027">
    <property type="entry name" value="APSK"/>
    <property type="match status" value="1"/>
</dbReference>
<dbReference type="InterPro" id="IPR000795">
    <property type="entry name" value="T_Tr_GTP-bd_dom"/>
</dbReference>
<protein>
    <recommendedName>
        <fullName evidence="14">Adenylyl-sulfate kinase</fullName>
        <ecNumber evidence="14">2.7.1.25</ecNumber>
    </recommendedName>
    <alternativeName>
        <fullName evidence="14">APS kinase</fullName>
    </alternativeName>
    <alternativeName>
        <fullName evidence="14">ATP adenosine-5'-phosphosulfate 3'-phosphotransferase</fullName>
    </alternativeName>
    <alternativeName>
        <fullName evidence="14">Adenosine-5'-phosphosulfate kinase</fullName>
    </alternativeName>
</protein>
<evidence type="ECO:0000256" key="13">
    <source>
        <dbReference type="ARBA" id="ARBA00049370"/>
    </source>
</evidence>
<comment type="similarity">
    <text evidence="4">In the N-terminal section; belongs to the TRAFAC class translation factor GTPase superfamily. Classic translation factor GTPase family. CysN/NodQ subfamily.</text>
</comment>
<dbReference type="NCBIfam" id="TIGR00455">
    <property type="entry name" value="apsK"/>
    <property type="match status" value="1"/>
</dbReference>
<dbReference type="InterPro" id="IPR009001">
    <property type="entry name" value="Transl_elong_EF1A/Init_IF2_C"/>
</dbReference>
<dbReference type="InterPro" id="IPR050100">
    <property type="entry name" value="TRAFAC_GTPase_members"/>
</dbReference>
<dbReference type="Proteomes" id="UP000282957">
    <property type="component" value="Unassembled WGS sequence"/>
</dbReference>
<comment type="caution">
    <text evidence="16">The sequence shown here is derived from an EMBL/GenBank/DDBJ whole genome shotgun (WGS) entry which is preliminary data.</text>
</comment>
<dbReference type="GO" id="GO:0000103">
    <property type="term" value="P:sulfate assimilation"/>
    <property type="evidence" value="ECO:0007669"/>
    <property type="project" value="UniProtKB-UniRule"/>
</dbReference>
<dbReference type="GO" id="GO:0004781">
    <property type="term" value="F:sulfate adenylyltransferase (ATP) activity"/>
    <property type="evidence" value="ECO:0007669"/>
    <property type="project" value="UniProtKB-EC"/>
</dbReference>
<comment type="function">
    <text evidence="14">Catalyzes the synthesis of activated sulfate.</text>
</comment>
<comment type="similarity">
    <text evidence="14">Belongs to the APS kinase family.</text>
</comment>
<dbReference type="PROSITE" id="PS51722">
    <property type="entry name" value="G_TR_2"/>
    <property type="match status" value="1"/>
</dbReference>
<feature type="binding site" evidence="14">
    <location>
        <begin position="443"/>
        <end position="450"/>
    </location>
    <ligand>
        <name>ATP</name>
        <dbReference type="ChEBI" id="CHEBI:30616"/>
    </ligand>
</feature>
<evidence type="ECO:0000256" key="3">
    <source>
        <dbReference type="ARBA" id="ARBA00005438"/>
    </source>
</evidence>
<keyword evidence="11" id="KW-0511">Multifunctional enzyme</keyword>
<dbReference type="AlphaFoldDB" id="A0A437M239"/>
<gene>
    <name evidence="14 16" type="primary">cysC</name>
    <name evidence="16" type="ORF">EOD42_22040</name>
</gene>
<dbReference type="InterPro" id="IPR027417">
    <property type="entry name" value="P-loop_NTPase"/>
</dbReference>
<comment type="catalytic activity">
    <reaction evidence="13">
        <text>sulfate + ATP + H(+) = adenosine 5'-phosphosulfate + diphosphate</text>
        <dbReference type="Rhea" id="RHEA:18133"/>
        <dbReference type="ChEBI" id="CHEBI:15378"/>
        <dbReference type="ChEBI" id="CHEBI:16189"/>
        <dbReference type="ChEBI" id="CHEBI:30616"/>
        <dbReference type="ChEBI" id="CHEBI:33019"/>
        <dbReference type="ChEBI" id="CHEBI:58243"/>
        <dbReference type="EC" id="2.7.7.4"/>
    </reaction>
</comment>
<keyword evidence="9 14" id="KW-0067">ATP-binding</keyword>
<dbReference type="EMBL" id="SACL01000010">
    <property type="protein sequence ID" value="RVT91646.1"/>
    <property type="molecule type" value="Genomic_DNA"/>
</dbReference>
<dbReference type="PROSITE" id="PS00301">
    <property type="entry name" value="G_TR_1"/>
    <property type="match status" value="1"/>
</dbReference>
<evidence type="ECO:0000256" key="8">
    <source>
        <dbReference type="ARBA" id="ARBA00022741"/>
    </source>
</evidence>
<dbReference type="Gene3D" id="2.40.30.10">
    <property type="entry name" value="Translation factors"/>
    <property type="match status" value="2"/>
</dbReference>
<reference evidence="16 17" key="1">
    <citation type="submission" date="2019-01" db="EMBL/GenBank/DDBJ databases">
        <authorList>
            <person name="Chen W.-M."/>
        </authorList>
    </citation>
    <scope>NUCLEOTIDE SEQUENCE [LARGE SCALE GENOMIC DNA]</scope>
    <source>
        <strain evidence="16 17">CCP-6</strain>
    </source>
</reference>
<comment type="similarity">
    <text evidence="3">In the C-terminal section; belongs to the APS kinase family.</text>
</comment>
<comment type="pathway">
    <text evidence="14">Sulfur metabolism; hydrogen sulfide biosynthesis; sulfite from sulfate: step 2/3.</text>
</comment>
<dbReference type="Gene3D" id="3.40.50.300">
    <property type="entry name" value="P-loop containing nucleotide triphosphate hydrolases"/>
    <property type="match status" value="2"/>
</dbReference>
<dbReference type="GO" id="GO:0004020">
    <property type="term" value="F:adenylylsulfate kinase activity"/>
    <property type="evidence" value="ECO:0007669"/>
    <property type="project" value="UniProtKB-UniRule"/>
</dbReference>
<evidence type="ECO:0000256" key="6">
    <source>
        <dbReference type="ARBA" id="ARBA00022679"/>
    </source>
</evidence>
<evidence type="ECO:0000256" key="14">
    <source>
        <dbReference type="HAMAP-Rule" id="MF_00065"/>
    </source>
</evidence>
<dbReference type="GO" id="GO:0070814">
    <property type="term" value="P:hydrogen sulfide biosynthetic process"/>
    <property type="evidence" value="ECO:0007669"/>
    <property type="project" value="UniProtKB-UniRule"/>
</dbReference>
<evidence type="ECO:0000313" key="16">
    <source>
        <dbReference type="EMBL" id="RVT91646.1"/>
    </source>
</evidence>
<dbReference type="SUPFAM" id="SSF52540">
    <property type="entry name" value="P-loop containing nucleoside triphosphate hydrolases"/>
    <property type="match status" value="2"/>
</dbReference>
<dbReference type="NCBIfam" id="NF003013">
    <property type="entry name" value="PRK03846.1"/>
    <property type="match status" value="1"/>
</dbReference>
<keyword evidence="6 14" id="KW-0808">Transferase</keyword>
<feature type="active site" description="Phosphoserine intermediate" evidence="14">
    <location>
        <position position="517"/>
    </location>
</feature>
<evidence type="ECO:0000256" key="12">
    <source>
        <dbReference type="ARBA" id="ARBA00024872"/>
    </source>
</evidence>
<evidence type="ECO:0000256" key="2">
    <source>
        <dbReference type="ARBA" id="ARBA00002357"/>
    </source>
</evidence>
<evidence type="ECO:0000256" key="10">
    <source>
        <dbReference type="ARBA" id="ARBA00023134"/>
    </source>
</evidence>
<evidence type="ECO:0000256" key="7">
    <source>
        <dbReference type="ARBA" id="ARBA00022695"/>
    </source>
</evidence>
<dbReference type="InterPro" id="IPR009000">
    <property type="entry name" value="Transl_B-barrel_sf"/>
</dbReference>
<evidence type="ECO:0000256" key="4">
    <source>
        <dbReference type="ARBA" id="ARBA00007237"/>
    </source>
</evidence>
<accession>A0A437M239</accession>
<dbReference type="UniPathway" id="UPA00140">
    <property type="reaction ID" value="UER00205"/>
</dbReference>
<dbReference type="InterPro" id="IPR002891">
    <property type="entry name" value="APS"/>
</dbReference>
<proteinExistence type="inferred from homology"/>
<dbReference type="InterPro" id="IPR011779">
    <property type="entry name" value="SO4_adenylTrfase_lsu"/>
</dbReference>
<name>A0A437M239_9PROT</name>
<keyword evidence="17" id="KW-1185">Reference proteome</keyword>
<sequence>MSDVSFPVVIVGHVDHGKSTLVGRLLHDTGALPPARIAALREQSAKRGLDLEFSFLLDSLQLERDQGITVDAAQVWFRGAARRYAVLDAPGHAEFLRNMVTGAAQAEAAVLVLDAEQGLGEQTRRHVYLLSVLGVSGVVVAVNKMDRVGWSQERFLALEAELRGYLSSLGLAPTHVVPLSARHGQNVVERGADSPWYEGPTLIEALDTLPPRPRPTELPLRLPVQDVYRLGDRRVLVGRIETGRLALGDELRLSPGGRQARVLSLENWGGPPREAAEAGESVAVVLDRDVFAERGQVLGTAENPSIESHALTVRLFWLDPEPLRQGERLTLRHGTAETRAAVEAIEAVIDVDALTSAPASQLERNMVARARLRARRPLALDAHGTNPRTGRGVLVRNHRIVGGFVVEHLEPAGSNLTAVAAPLSAEERARANGHRGGVIWLTGLSGSGKSTLGTRLVRELANHGVQATLLDGDNLRGGLNRDLGFRAEDRAENVRRTAEVSALLADAGLVAVVALISPLAAHRAQARETVGERFREVYLAADLATCEGRDPKGLYRRAREDRLADFTGISAPYEAPQAADLVLDTGRLNEHESTEGLLRLALQAFAQGRGYRQVA</sequence>
<dbReference type="SUPFAM" id="SSF50447">
    <property type="entry name" value="Translation proteins"/>
    <property type="match status" value="1"/>
</dbReference>
<comment type="subunit">
    <text evidence="5">Sulfate-activating enzymes, NodP and NodQ, may be physically associated.</text>
</comment>
<dbReference type="InterPro" id="IPR054696">
    <property type="entry name" value="GTP-eEF1A_C"/>
</dbReference>
<dbReference type="RefSeq" id="WP_127789750.1">
    <property type="nucleotide sequence ID" value="NZ_SACL01000010.1"/>
</dbReference>
<dbReference type="PRINTS" id="PR00315">
    <property type="entry name" value="ELONGATNFCT"/>
</dbReference>
<keyword evidence="7" id="KW-0548">Nucleotidyltransferase</keyword>
<dbReference type="InterPro" id="IPR031157">
    <property type="entry name" value="G_TR_CS"/>
</dbReference>
<evidence type="ECO:0000259" key="15">
    <source>
        <dbReference type="PROSITE" id="PS51722"/>
    </source>
</evidence>
<dbReference type="SUPFAM" id="SSF50465">
    <property type="entry name" value="EF-Tu/eEF-1alpha/eIF2-gamma C-terminal domain"/>
    <property type="match status" value="1"/>
</dbReference>
<keyword evidence="8 14" id="KW-0547">Nucleotide-binding</keyword>
<keyword evidence="10" id="KW-0342">GTP-binding</keyword>
<dbReference type="OrthoDB" id="9804504at2"/>